<sequence length="75" mass="9058">MSVQGVEYEVRRVRLDRDLSRNAVRRLLTDHAEYGGWELSRLRRYRDGSREAWMRRKIIRVRRPDDFWPVGADVG</sequence>
<accession>A0A6A9UVY0</accession>
<dbReference type="EMBL" id="WPCU01000010">
    <property type="protein sequence ID" value="MVA77066.1"/>
    <property type="molecule type" value="Genomic_DNA"/>
</dbReference>
<keyword evidence="2" id="KW-1185">Reference proteome</keyword>
<comment type="caution">
    <text evidence="1">The sequence shown here is derived from an EMBL/GenBank/DDBJ whole genome shotgun (WGS) entry which is preliminary data.</text>
</comment>
<dbReference type="Pfam" id="PF18963">
    <property type="entry name" value="DUF5703"/>
    <property type="match status" value="1"/>
</dbReference>
<dbReference type="RefSeq" id="WP_156611127.1">
    <property type="nucleotide sequence ID" value="NZ_WPCU01000010.1"/>
</dbReference>
<dbReference type="InterPro" id="IPR043758">
    <property type="entry name" value="DUF5703"/>
</dbReference>
<organism evidence="1 2">
    <name type="scientific">Auraticoccus cholistanensis</name>
    <dbReference type="NCBI Taxonomy" id="2656650"/>
    <lineage>
        <taxon>Bacteria</taxon>
        <taxon>Bacillati</taxon>
        <taxon>Actinomycetota</taxon>
        <taxon>Actinomycetes</taxon>
        <taxon>Propionibacteriales</taxon>
        <taxon>Propionibacteriaceae</taxon>
        <taxon>Auraticoccus</taxon>
    </lineage>
</organism>
<evidence type="ECO:0008006" key="3">
    <source>
        <dbReference type="Google" id="ProtNLM"/>
    </source>
</evidence>
<reference evidence="1 2" key="1">
    <citation type="submission" date="2019-12" db="EMBL/GenBank/DDBJ databases">
        <title>Auraticoccus cholistani sp. nov., an actinomycete isolated from soil of Cholistan desert.</title>
        <authorList>
            <person name="Cheema M.T."/>
        </authorList>
    </citation>
    <scope>NUCLEOTIDE SEQUENCE [LARGE SCALE GENOMIC DNA]</scope>
    <source>
        <strain evidence="1 2">F435</strain>
    </source>
</reference>
<name>A0A6A9UVY0_9ACTN</name>
<dbReference type="AlphaFoldDB" id="A0A6A9UVY0"/>
<dbReference type="Proteomes" id="UP000435304">
    <property type="component" value="Unassembled WGS sequence"/>
</dbReference>
<proteinExistence type="predicted"/>
<gene>
    <name evidence="1" type="ORF">GC722_13670</name>
</gene>
<evidence type="ECO:0000313" key="2">
    <source>
        <dbReference type="Proteomes" id="UP000435304"/>
    </source>
</evidence>
<evidence type="ECO:0000313" key="1">
    <source>
        <dbReference type="EMBL" id="MVA77066.1"/>
    </source>
</evidence>
<protein>
    <recommendedName>
        <fullName evidence="3">Dihydroorotate dehydrogenase</fullName>
    </recommendedName>
</protein>